<dbReference type="PANTHER" id="PTHR23327:SF42">
    <property type="entry name" value="LON PEPTIDASE N-TERMINAL DOMAIN AND RING FINGER PROTEIN C14F5.10C"/>
    <property type="match status" value="1"/>
</dbReference>
<keyword evidence="1" id="KW-0479">Metal-binding</keyword>
<dbReference type="InterPro" id="IPR013083">
    <property type="entry name" value="Znf_RING/FYVE/PHD"/>
</dbReference>
<feature type="domain" description="RING-type" evidence="5">
    <location>
        <begin position="110"/>
        <end position="143"/>
    </location>
</feature>
<evidence type="ECO:0000313" key="8">
    <source>
        <dbReference type="Proteomes" id="UP001107558"/>
    </source>
</evidence>
<dbReference type="Proteomes" id="UP001107558">
    <property type="component" value="Chromosome 2"/>
</dbReference>
<dbReference type="GO" id="GO:0005737">
    <property type="term" value="C:cytoplasm"/>
    <property type="evidence" value="ECO:0007669"/>
    <property type="project" value="UniProtKB-ARBA"/>
</dbReference>
<name>A0A9J6C6W1_POLVA</name>
<dbReference type="SUPFAM" id="SSF48452">
    <property type="entry name" value="TPR-like"/>
    <property type="match status" value="1"/>
</dbReference>
<dbReference type="Pfam" id="PF13445">
    <property type="entry name" value="zf-RING_UBOX"/>
    <property type="match status" value="1"/>
</dbReference>
<evidence type="ECO:0008006" key="9">
    <source>
        <dbReference type="Google" id="ProtNLM"/>
    </source>
</evidence>
<dbReference type="PROSITE" id="PS51787">
    <property type="entry name" value="LON_N"/>
    <property type="match status" value="1"/>
</dbReference>
<evidence type="ECO:0000256" key="3">
    <source>
        <dbReference type="ARBA" id="ARBA00022833"/>
    </source>
</evidence>
<dbReference type="SMART" id="SM00028">
    <property type="entry name" value="TPR"/>
    <property type="match status" value="3"/>
</dbReference>
<keyword evidence="8" id="KW-1185">Reference proteome</keyword>
<dbReference type="InterPro" id="IPR011990">
    <property type="entry name" value="TPR-like_helical_dom_sf"/>
</dbReference>
<dbReference type="GO" id="GO:0005634">
    <property type="term" value="C:nucleus"/>
    <property type="evidence" value="ECO:0007669"/>
    <property type="project" value="UniProtKB-ARBA"/>
</dbReference>
<dbReference type="EMBL" id="JADBJN010000002">
    <property type="protein sequence ID" value="KAG5677358.1"/>
    <property type="molecule type" value="Genomic_DNA"/>
</dbReference>
<evidence type="ECO:0000259" key="6">
    <source>
        <dbReference type="PROSITE" id="PS51787"/>
    </source>
</evidence>
<dbReference type="Pfam" id="PF00097">
    <property type="entry name" value="zf-C3HC4"/>
    <property type="match status" value="1"/>
</dbReference>
<dbReference type="InterPro" id="IPR003111">
    <property type="entry name" value="Lon_prtase_N"/>
</dbReference>
<dbReference type="GO" id="GO:0061630">
    <property type="term" value="F:ubiquitin protein ligase activity"/>
    <property type="evidence" value="ECO:0007669"/>
    <property type="project" value="TreeGrafter"/>
</dbReference>
<comment type="caution">
    <text evidence="7">The sequence shown here is derived from an EMBL/GenBank/DDBJ whole genome shotgun (WGS) entry which is preliminary data.</text>
</comment>
<dbReference type="InterPro" id="IPR027370">
    <property type="entry name" value="Znf-RING_euk"/>
</dbReference>
<dbReference type="InterPro" id="IPR018957">
    <property type="entry name" value="Znf_C3HC4_RING-type"/>
</dbReference>
<dbReference type="AlphaFoldDB" id="A0A9J6C6W1"/>
<dbReference type="PANTHER" id="PTHR23327">
    <property type="entry name" value="RING FINGER PROTEIN 127"/>
    <property type="match status" value="1"/>
</dbReference>
<dbReference type="CDD" id="cd16514">
    <property type="entry name" value="RING-HC_LONFs_rpt2"/>
    <property type="match status" value="1"/>
</dbReference>
<protein>
    <recommendedName>
        <fullName evidence="9">LON peptidase N-terminal domain and RING finger protein</fullName>
    </recommendedName>
</protein>
<dbReference type="SMART" id="SM00464">
    <property type="entry name" value="LON"/>
    <property type="match status" value="1"/>
</dbReference>
<dbReference type="InterPro" id="IPR001841">
    <property type="entry name" value="Znf_RING"/>
</dbReference>
<reference evidence="7" key="1">
    <citation type="submission" date="2021-03" db="EMBL/GenBank/DDBJ databases">
        <title>Chromosome level genome of the anhydrobiotic midge Polypedilum vanderplanki.</title>
        <authorList>
            <person name="Yoshida Y."/>
            <person name="Kikawada T."/>
            <person name="Gusev O."/>
        </authorList>
    </citation>
    <scope>NUCLEOTIDE SEQUENCE</scope>
    <source>
        <strain evidence="7">NIAS01</strain>
        <tissue evidence="7">Whole body or cell culture</tissue>
    </source>
</reference>
<dbReference type="Gene3D" id="1.25.40.10">
    <property type="entry name" value="Tetratricopeptide repeat domain"/>
    <property type="match status" value="1"/>
</dbReference>
<organism evidence="7 8">
    <name type="scientific">Polypedilum vanderplanki</name>
    <name type="common">Sleeping chironomid midge</name>
    <dbReference type="NCBI Taxonomy" id="319348"/>
    <lineage>
        <taxon>Eukaryota</taxon>
        <taxon>Metazoa</taxon>
        <taxon>Ecdysozoa</taxon>
        <taxon>Arthropoda</taxon>
        <taxon>Hexapoda</taxon>
        <taxon>Insecta</taxon>
        <taxon>Pterygota</taxon>
        <taxon>Neoptera</taxon>
        <taxon>Endopterygota</taxon>
        <taxon>Diptera</taxon>
        <taxon>Nematocera</taxon>
        <taxon>Chironomoidea</taxon>
        <taxon>Chironomidae</taxon>
        <taxon>Chironominae</taxon>
        <taxon>Polypedilum</taxon>
        <taxon>Polypedilum</taxon>
    </lineage>
</organism>
<keyword evidence="3" id="KW-0862">Zinc</keyword>
<dbReference type="SUPFAM" id="SSF57850">
    <property type="entry name" value="RING/U-box"/>
    <property type="match status" value="2"/>
</dbReference>
<accession>A0A9J6C6W1</accession>
<sequence>MATLLELAKDAFKNHNYILSCEIYERLLRESGRKSTELYFGYGDSLAKCARIKEALDIYAHICYQLCEIIPVEKLKCLASSIIEFIVNKRTNASSNHLSDSDSVIDPLCCPVCEDVLKYPVTSLCGHTYCRECCFGRTKCIVCGQKFPTLNQQESNHQPLASTPPSSSMAAAVAGALLSSPVPSTSTTTITTTTSSTIIKNSTITSEISSINNDNNDMSDMNDIYQQWTNSVDTNNSLIANDEDENCGGFEQDILVRRLVEKWWSPLLKASELNDEADGYLQQNLLDEALKCCNQSLEHAPNNFKGLLLRSHVLYRLKHYQSSLSDVENALKSRPTSYKSHYRRALALSGLGRIEESFVAYCISICLDKRSENLTNSLRYDLSKLLQRILMSNRSINSHLLSTSAPYILSTRSRRRQRYFNEQHEQLDYHQFISNNEFDYEDDNSSCGEGEDYHPFLDRNRNRHNRRLFRRLNNINHNHLDSQQIIPRQNARLRSLFDRVNQEIEKYRRIEPKLSLLLNVESSKIEVSDFDCVLCCRTLYRPVVTPCGHTYCWVCLDRCMDYSTYCPLCMAPLIEQYRSHLKFNQIQNPTLLSLSHRNVTRFIEVAMKRLIPNVYARRQLQELEREPAIPIFICTTAFPSVPCPLFIYEPRYRLMVRRAIENGSRQFGIVLAQSSRQRYVDFGTLLEIRDCVQLGDGCSILSTIGTKRFRVIRRSEKDGYETANIEYIKDEPICDENYNSIMDLHYRVMKKAKQWCESLPENIKNEILKSFGSMPELEIDWEISNDGPSWTWWIIAILPLSPLLKVNILATNSLEKRLRAIDKTLIEYMAAQQKRSLCLLSGCEGLPTCQAIECCQRATSTQQLDDRHHHPNTNQSTEYLL</sequence>
<dbReference type="SMART" id="SM00184">
    <property type="entry name" value="RING"/>
    <property type="match status" value="2"/>
</dbReference>
<evidence type="ECO:0000259" key="5">
    <source>
        <dbReference type="PROSITE" id="PS50089"/>
    </source>
</evidence>
<dbReference type="PROSITE" id="PS00518">
    <property type="entry name" value="ZF_RING_1"/>
    <property type="match status" value="1"/>
</dbReference>
<dbReference type="Gene3D" id="2.30.130.40">
    <property type="entry name" value="LON domain-like"/>
    <property type="match status" value="1"/>
</dbReference>
<keyword evidence="2 4" id="KW-0863">Zinc-finger</keyword>
<dbReference type="InterPro" id="IPR019734">
    <property type="entry name" value="TPR_rpt"/>
</dbReference>
<dbReference type="PROSITE" id="PS50089">
    <property type="entry name" value="ZF_RING_2"/>
    <property type="match status" value="2"/>
</dbReference>
<dbReference type="GO" id="GO:0008270">
    <property type="term" value="F:zinc ion binding"/>
    <property type="evidence" value="ECO:0007669"/>
    <property type="project" value="UniProtKB-KW"/>
</dbReference>
<feature type="domain" description="Lon N-terminal" evidence="6">
    <location>
        <begin position="626"/>
        <end position="829"/>
    </location>
</feature>
<dbReference type="OrthoDB" id="264917at2759"/>
<gene>
    <name evidence="7" type="ORF">PVAND_007122</name>
</gene>
<dbReference type="InterPro" id="IPR017907">
    <property type="entry name" value="Znf_RING_CS"/>
</dbReference>
<feature type="domain" description="RING-type" evidence="5">
    <location>
        <begin position="532"/>
        <end position="569"/>
    </location>
</feature>
<dbReference type="SUPFAM" id="SSF88697">
    <property type="entry name" value="PUA domain-like"/>
    <property type="match status" value="1"/>
</dbReference>
<dbReference type="InterPro" id="IPR046336">
    <property type="entry name" value="Lon_prtase_N_sf"/>
</dbReference>
<proteinExistence type="predicted"/>
<evidence type="ECO:0000256" key="4">
    <source>
        <dbReference type="PROSITE-ProRule" id="PRU00175"/>
    </source>
</evidence>
<dbReference type="Pfam" id="PF02190">
    <property type="entry name" value="LON_substr_bdg"/>
    <property type="match status" value="1"/>
</dbReference>
<dbReference type="Gene3D" id="3.30.40.10">
    <property type="entry name" value="Zinc/RING finger domain, C3HC4 (zinc finger)"/>
    <property type="match status" value="2"/>
</dbReference>
<evidence type="ECO:0000256" key="2">
    <source>
        <dbReference type="ARBA" id="ARBA00022771"/>
    </source>
</evidence>
<evidence type="ECO:0000313" key="7">
    <source>
        <dbReference type="EMBL" id="KAG5677358.1"/>
    </source>
</evidence>
<evidence type="ECO:0000256" key="1">
    <source>
        <dbReference type="ARBA" id="ARBA00022723"/>
    </source>
</evidence>
<dbReference type="InterPro" id="IPR015947">
    <property type="entry name" value="PUA-like_sf"/>
</dbReference>